<comment type="similarity">
    <text evidence="2 7">Belongs to the aldehyde dehydrogenase family.</text>
</comment>
<dbReference type="PROSITE" id="PS00687">
    <property type="entry name" value="ALDEHYDE_DEHYDR_GLU"/>
    <property type="match status" value="1"/>
</dbReference>
<dbReference type="InterPro" id="IPR016163">
    <property type="entry name" value="Ald_DH_C"/>
</dbReference>
<dbReference type="Gene3D" id="3.40.605.10">
    <property type="entry name" value="Aldehyde Dehydrogenase, Chain A, domain 1"/>
    <property type="match status" value="1"/>
</dbReference>
<evidence type="ECO:0000256" key="5">
    <source>
        <dbReference type="ARBA" id="ARBA00052698"/>
    </source>
</evidence>
<evidence type="ECO:0000256" key="6">
    <source>
        <dbReference type="PROSITE-ProRule" id="PRU10007"/>
    </source>
</evidence>
<dbReference type="UniPathway" id="UPA00733"/>
<feature type="active site" evidence="6">
    <location>
        <position position="271"/>
    </location>
</feature>
<dbReference type="OrthoDB" id="310895at2759"/>
<dbReference type="InParanoid" id="A0A448YS21"/>
<protein>
    <recommendedName>
        <fullName evidence="8">Succinate-semialdehyde dehydrogenase</fullName>
        <ecNumber evidence="8">1.2.1.16</ecNumber>
    </recommendedName>
</protein>
<dbReference type="InterPro" id="IPR029510">
    <property type="entry name" value="Ald_DH_CS_GLU"/>
</dbReference>
<accession>A0A448YS21</accession>
<evidence type="ECO:0000256" key="8">
    <source>
        <dbReference type="RuleBase" id="RU365091"/>
    </source>
</evidence>
<dbReference type="InterPro" id="IPR016162">
    <property type="entry name" value="Ald_DH_N"/>
</dbReference>
<dbReference type="GO" id="GO:0009450">
    <property type="term" value="P:gamma-aminobutyric acid catabolic process"/>
    <property type="evidence" value="ECO:0007669"/>
    <property type="project" value="UniProtKB-UniPathway"/>
</dbReference>
<proteinExistence type="inferred from homology"/>
<dbReference type="FunCoup" id="A0A448YS21">
    <property type="interactions" value="464"/>
</dbReference>
<dbReference type="SUPFAM" id="SSF53720">
    <property type="entry name" value="ALDH-like"/>
    <property type="match status" value="1"/>
</dbReference>
<dbReference type="InterPro" id="IPR015590">
    <property type="entry name" value="Aldehyde_DH_dom"/>
</dbReference>
<evidence type="ECO:0000313" key="10">
    <source>
        <dbReference type="EMBL" id="VEU23708.1"/>
    </source>
</evidence>
<dbReference type="GO" id="GO:0036243">
    <property type="term" value="F:succinate-semialdehyde dehydrogenase (NADP+) activity"/>
    <property type="evidence" value="ECO:0007669"/>
    <property type="project" value="RHEA"/>
</dbReference>
<dbReference type="InterPro" id="IPR016161">
    <property type="entry name" value="Ald_DH/histidinol_DH"/>
</dbReference>
<sequence>MSTPEQIKAFADQYGIKNVDLIQTGALINGKWLNDPKISFPVNDPAINKTILNVYDTPFEQVQQSVVDAEAAFRKFSKETTGRDRSVILRKIYDLITENTEDLARIVTAENGKPLADARGEVGYAASFFLWYSEEAPRIYGDVIPSASGSKKIITIKQPIGVVGILTPWNFPAAMITRKLGAAVAAGCTAVIKPASETPLTALAIAYLAQKAGLPNGVLNIFPTSHKQSRDVGKLVCTSPLIKKVSFTGSTGVGMTLMEQSASSLKKLSFELGGNAPFIVFDDADIDNAVDSAMACKLRQSGQTCVCANRLYIQDGIYDKFAAKLLEKVKATKLGNGMDPTTTHGPLIHDRAVAKVASQLEDAVSKGAKVLAGGKVAKELGPNFFELTIISDVPVDAVVNKDETFGPLVPLIKFSTEEQVLQLANDTEYGLAGYFFTRDYSRLFRVADELHCGMIGANTGAISEAALPFGGVNWSGFGREGSKYGVDDYIVIKSVVVGNL</sequence>
<dbReference type="STRING" id="13370.A0A448YS21"/>
<dbReference type="EMBL" id="CAACVR010000056">
    <property type="protein sequence ID" value="VEU23708.1"/>
    <property type="molecule type" value="Genomic_DNA"/>
</dbReference>
<dbReference type="FunFam" id="3.40.605.10:FF:000005">
    <property type="entry name" value="Succinate-semialdehyde dehydrogenase I"/>
    <property type="match status" value="1"/>
</dbReference>
<dbReference type="PROSITE" id="PS00070">
    <property type="entry name" value="ALDEHYDE_DEHYDR_CYS"/>
    <property type="match status" value="1"/>
</dbReference>
<dbReference type="AlphaFoldDB" id="A0A448YS21"/>
<dbReference type="FunFam" id="3.40.309.10:FF:000004">
    <property type="entry name" value="Succinate-semialdehyde dehydrogenase I"/>
    <property type="match status" value="1"/>
</dbReference>
<feature type="domain" description="Aldehyde dehydrogenase" evidence="9">
    <location>
        <begin position="38"/>
        <end position="495"/>
    </location>
</feature>
<keyword evidence="3 7" id="KW-0560">Oxidoreductase</keyword>
<dbReference type="Gene3D" id="3.40.309.10">
    <property type="entry name" value="Aldehyde Dehydrogenase, Chain A, domain 2"/>
    <property type="match status" value="1"/>
</dbReference>
<dbReference type="CDD" id="cd07103">
    <property type="entry name" value="ALDH_F5_SSADH_GabD"/>
    <property type="match status" value="1"/>
</dbReference>
<dbReference type="InterPro" id="IPR016160">
    <property type="entry name" value="Ald_DH_CS_CYS"/>
</dbReference>
<organism evidence="10 11">
    <name type="scientific">Brettanomyces naardenensis</name>
    <name type="common">Yeast</name>
    <dbReference type="NCBI Taxonomy" id="13370"/>
    <lineage>
        <taxon>Eukaryota</taxon>
        <taxon>Fungi</taxon>
        <taxon>Dikarya</taxon>
        <taxon>Ascomycota</taxon>
        <taxon>Saccharomycotina</taxon>
        <taxon>Pichiomycetes</taxon>
        <taxon>Pichiales</taxon>
        <taxon>Pichiaceae</taxon>
        <taxon>Brettanomyces</taxon>
    </lineage>
</organism>
<comment type="pathway">
    <text evidence="1 8">Amino-acid degradation; 4-aminobutanoate degradation.</text>
</comment>
<name>A0A448YS21_BRENA</name>
<dbReference type="EC" id="1.2.1.16" evidence="8"/>
<dbReference type="PANTHER" id="PTHR43353:SF5">
    <property type="entry name" value="SUCCINATE-SEMIALDEHYDE DEHYDROGENASE, MITOCHONDRIAL"/>
    <property type="match status" value="1"/>
</dbReference>
<evidence type="ECO:0000256" key="1">
    <source>
        <dbReference type="ARBA" id="ARBA00005176"/>
    </source>
</evidence>
<dbReference type="PANTHER" id="PTHR43353">
    <property type="entry name" value="SUCCINATE-SEMIALDEHYDE DEHYDROGENASE, MITOCHONDRIAL"/>
    <property type="match status" value="1"/>
</dbReference>
<evidence type="ECO:0000256" key="4">
    <source>
        <dbReference type="ARBA" id="ARBA00050387"/>
    </source>
</evidence>
<dbReference type="InterPro" id="IPR050740">
    <property type="entry name" value="Aldehyde_DH_Superfamily"/>
</dbReference>
<keyword evidence="11" id="KW-1185">Reference proteome</keyword>
<evidence type="ECO:0000256" key="3">
    <source>
        <dbReference type="ARBA" id="ARBA00023002"/>
    </source>
</evidence>
<reference evidence="10 11" key="1">
    <citation type="submission" date="2018-12" db="EMBL/GenBank/DDBJ databases">
        <authorList>
            <person name="Tiukova I."/>
            <person name="Dainat J."/>
        </authorList>
    </citation>
    <scope>NUCLEOTIDE SEQUENCE [LARGE SCALE GENOMIC DNA]</scope>
</reference>
<dbReference type="InterPro" id="IPR010102">
    <property type="entry name" value="Succ_semiAld_DH"/>
</dbReference>
<evidence type="ECO:0000259" key="9">
    <source>
        <dbReference type="Pfam" id="PF00171"/>
    </source>
</evidence>
<evidence type="ECO:0000256" key="7">
    <source>
        <dbReference type="RuleBase" id="RU003345"/>
    </source>
</evidence>
<dbReference type="GO" id="GO:0004777">
    <property type="term" value="F:succinate-semialdehyde dehydrogenase (NAD+) activity"/>
    <property type="evidence" value="ECO:0007669"/>
    <property type="project" value="UniProtKB-UniRule"/>
</dbReference>
<evidence type="ECO:0000256" key="2">
    <source>
        <dbReference type="ARBA" id="ARBA00009986"/>
    </source>
</evidence>
<comment type="catalytic activity">
    <reaction evidence="4 8">
        <text>succinate semialdehyde + NADP(+) + H2O = succinate + NADPH + 2 H(+)</text>
        <dbReference type="Rhea" id="RHEA:13213"/>
        <dbReference type="ChEBI" id="CHEBI:15377"/>
        <dbReference type="ChEBI" id="CHEBI:15378"/>
        <dbReference type="ChEBI" id="CHEBI:30031"/>
        <dbReference type="ChEBI" id="CHEBI:57706"/>
        <dbReference type="ChEBI" id="CHEBI:57783"/>
        <dbReference type="ChEBI" id="CHEBI:58349"/>
        <dbReference type="EC" id="1.2.1.16"/>
    </reaction>
</comment>
<dbReference type="GO" id="GO:0005737">
    <property type="term" value="C:cytoplasm"/>
    <property type="evidence" value="ECO:0007669"/>
    <property type="project" value="TreeGrafter"/>
</dbReference>
<evidence type="ECO:0000313" key="11">
    <source>
        <dbReference type="Proteomes" id="UP000290900"/>
    </source>
</evidence>
<comment type="catalytic activity">
    <reaction evidence="5 8">
        <text>succinate semialdehyde + NAD(+) + H2O = succinate + NADH + 2 H(+)</text>
        <dbReference type="Rhea" id="RHEA:13217"/>
        <dbReference type="ChEBI" id="CHEBI:15377"/>
        <dbReference type="ChEBI" id="CHEBI:15378"/>
        <dbReference type="ChEBI" id="CHEBI:30031"/>
        <dbReference type="ChEBI" id="CHEBI:57540"/>
        <dbReference type="ChEBI" id="CHEBI:57706"/>
        <dbReference type="ChEBI" id="CHEBI:57945"/>
        <dbReference type="EC" id="1.2.1.16"/>
    </reaction>
</comment>
<dbReference type="Pfam" id="PF00171">
    <property type="entry name" value="Aldedh"/>
    <property type="match status" value="1"/>
</dbReference>
<gene>
    <name evidence="10" type="ORF">BRENAR_LOCUS4437</name>
</gene>
<dbReference type="Proteomes" id="UP000290900">
    <property type="component" value="Unassembled WGS sequence"/>
</dbReference>
<dbReference type="NCBIfam" id="TIGR01780">
    <property type="entry name" value="SSADH"/>
    <property type="match status" value="1"/>
</dbReference>